<evidence type="ECO:0000313" key="2">
    <source>
        <dbReference type="Proteomes" id="UP000000724"/>
    </source>
</evidence>
<dbReference type="OrthoDB" id="4263909at2759"/>
<keyword evidence="2" id="KW-1185">Reference proteome</keyword>
<evidence type="ECO:0000313" key="1">
    <source>
        <dbReference type="EMBL" id="CAP94950.1"/>
    </source>
</evidence>
<name>B6HNI5_PENRW</name>
<proteinExistence type="predicted"/>
<gene>
    <name evidence="1" type="ORF">Pc21g00530</name>
    <name evidence="1" type="ORF">PCH_Pc21g00530</name>
</gene>
<dbReference type="VEuPathDB" id="FungiDB:PCH_Pc21g00530"/>
<dbReference type="AlphaFoldDB" id="B6HNI5"/>
<organism evidence="1 2">
    <name type="scientific">Penicillium rubens (strain ATCC 28089 / DSM 1075 / NRRL 1951 / Wisconsin 54-1255)</name>
    <name type="common">Penicillium chrysogenum</name>
    <dbReference type="NCBI Taxonomy" id="500485"/>
    <lineage>
        <taxon>Eukaryota</taxon>
        <taxon>Fungi</taxon>
        <taxon>Dikarya</taxon>
        <taxon>Ascomycota</taxon>
        <taxon>Pezizomycotina</taxon>
        <taxon>Eurotiomycetes</taxon>
        <taxon>Eurotiomycetidae</taxon>
        <taxon>Eurotiales</taxon>
        <taxon>Aspergillaceae</taxon>
        <taxon>Penicillium</taxon>
        <taxon>Penicillium chrysogenum species complex</taxon>
    </lineage>
</organism>
<dbReference type="HOGENOM" id="CLU_1949527_0_0_1"/>
<sequence>MTPVLRGIYFVSAFEESGFVPKGLEVVILRKRVHHSECSFSVAVQNHHPVVVSAQSGFWHLAAGPESAWGHFSANQKNNAFKVVIDIGFRPLIEALASFNPPQPTLMDGQPGTVKCVWCIKKPNVNLLK</sequence>
<accession>B6HNI5</accession>
<reference evidence="1 2" key="1">
    <citation type="journal article" date="2008" name="Nat. Biotechnol.">
        <title>Genome sequencing and analysis of the filamentous fungus Penicillium chrysogenum.</title>
        <authorList>
            <person name="van den Berg M.A."/>
            <person name="Albang R."/>
            <person name="Albermann K."/>
            <person name="Badger J.H."/>
            <person name="Daran J.-M."/>
            <person name="Driessen A.J.M."/>
            <person name="Garcia-Estrada C."/>
            <person name="Fedorova N.D."/>
            <person name="Harris D.M."/>
            <person name="Heijne W.H.M."/>
            <person name="Joardar V.S."/>
            <person name="Kiel J.A.K.W."/>
            <person name="Kovalchuk A."/>
            <person name="Martin J.F."/>
            <person name="Nierman W.C."/>
            <person name="Nijland J.G."/>
            <person name="Pronk J.T."/>
            <person name="Roubos J.A."/>
            <person name="van der Klei I.J."/>
            <person name="van Peij N.N.M.E."/>
            <person name="Veenhuis M."/>
            <person name="von Doehren H."/>
            <person name="Wagner C."/>
            <person name="Wortman J.R."/>
            <person name="Bovenberg R.A.L."/>
        </authorList>
    </citation>
    <scope>NUCLEOTIDE SEQUENCE [LARGE SCALE GENOMIC DNA]</scope>
    <source>
        <strain evidence="2">ATCC 28089 / DSM 1075 / NRRL 1951 / Wisconsin 54-1255</strain>
    </source>
</reference>
<dbReference type="Proteomes" id="UP000000724">
    <property type="component" value="Contig Pc00c21"/>
</dbReference>
<dbReference type="EMBL" id="AM920436">
    <property type="protein sequence ID" value="CAP94950.1"/>
    <property type="molecule type" value="Genomic_DNA"/>
</dbReference>
<protein>
    <submittedName>
        <fullName evidence="1">Uncharacterized protein</fullName>
    </submittedName>
</protein>